<evidence type="ECO:0000256" key="10">
    <source>
        <dbReference type="ARBA" id="ARBA00023136"/>
    </source>
</evidence>
<sequence length="504" mass="54366">MNWELITFVGYFVILMGVALIFYFNGANKDQEDFFLGGREMGPWVTALSAQASDMSAWLLMGLPGSILAFGFGQMWIGIGLALGTAANWIFCAKRLRTFSLAAGDAITLPQYLSNRFATSSKTLQVICAVIFLVCYTIYVASAYVAGTSVFEMLFPGVSAKVTMTIFALVIVFYTFFGGFKAVCWTDFFQGLLMMAALMAVPIVIVATKQNLDTSLLNNVYEYKDASGEMVTCVFGTGLFDASWKDIISGLGWGLGYFGMPHVLVRFMSIEKPSMIKKSSIVAIIWVLISLGSAVLIAYFGRMLIADELLPIGAQKTVFMVMARKYFPAAISGLLLAAIIAASISTADSQLLVASSSFTSDLYKPLIRKDATEKETLMVGRIVVVVIAVIAFLIASSKGSGAQAIMNLVENAWGAFGSAFGPTILLSLFWRNFNYKGAIAGVISGFVVDIGWLLLLHSTGVYEIVPGFIASAVIAVIVAKATGEPDEDVKTIFDSAIEGIRLDK</sequence>
<keyword evidence="16" id="KW-1185">Reference proteome</keyword>
<feature type="transmembrane region" description="Helical" evidence="14">
    <location>
        <begin position="326"/>
        <end position="347"/>
    </location>
</feature>
<dbReference type="Pfam" id="PF00474">
    <property type="entry name" value="SSF"/>
    <property type="match status" value="1"/>
</dbReference>
<evidence type="ECO:0000256" key="2">
    <source>
        <dbReference type="ARBA" id="ARBA00006434"/>
    </source>
</evidence>
<dbReference type="InterPro" id="IPR038377">
    <property type="entry name" value="Na/Glc_symporter_sf"/>
</dbReference>
<evidence type="ECO:0000256" key="9">
    <source>
        <dbReference type="ARBA" id="ARBA00023065"/>
    </source>
</evidence>
<dbReference type="GO" id="GO:0005886">
    <property type="term" value="C:plasma membrane"/>
    <property type="evidence" value="ECO:0007669"/>
    <property type="project" value="UniProtKB-SubCell"/>
</dbReference>
<feature type="transmembrane region" description="Helical" evidence="14">
    <location>
        <begin position="412"/>
        <end position="430"/>
    </location>
</feature>
<dbReference type="InterPro" id="IPR050277">
    <property type="entry name" value="Sodium:Solute_Symporter"/>
</dbReference>
<comment type="caution">
    <text evidence="15">The sequence shown here is derived from an EMBL/GenBank/DDBJ whole genome shotgun (WGS) entry which is preliminary data.</text>
</comment>
<evidence type="ECO:0000256" key="6">
    <source>
        <dbReference type="ARBA" id="ARBA00022847"/>
    </source>
</evidence>
<keyword evidence="4 14" id="KW-1003">Cell membrane</keyword>
<feature type="transmembrane region" description="Helical" evidence="14">
    <location>
        <begin position="126"/>
        <end position="147"/>
    </location>
</feature>
<evidence type="ECO:0000256" key="3">
    <source>
        <dbReference type="ARBA" id="ARBA00022448"/>
    </source>
</evidence>
<dbReference type="CDD" id="cd11475">
    <property type="entry name" value="SLC5sbd_PutP"/>
    <property type="match status" value="1"/>
</dbReference>
<dbReference type="PANTHER" id="PTHR48086">
    <property type="entry name" value="SODIUM/PROLINE SYMPORTER-RELATED"/>
    <property type="match status" value="1"/>
</dbReference>
<keyword evidence="9 14" id="KW-0406">Ion transport</keyword>
<comment type="similarity">
    <text evidence="2 13">Belongs to the sodium:solute symporter (SSF) (TC 2.A.21) family.</text>
</comment>
<comment type="function">
    <text evidence="14">Catalyzes the sodium-dependent uptake of extracellular L-proline.</text>
</comment>
<evidence type="ECO:0000256" key="13">
    <source>
        <dbReference type="RuleBase" id="RU362091"/>
    </source>
</evidence>
<accession>A0A6N7X6A9</accession>
<evidence type="ECO:0000256" key="12">
    <source>
        <dbReference type="ARBA" id="ARBA00033708"/>
    </source>
</evidence>
<dbReference type="PROSITE" id="PS50283">
    <property type="entry name" value="NA_SOLUT_SYMP_3"/>
    <property type="match status" value="1"/>
</dbReference>
<feature type="transmembrane region" description="Helical" evidence="14">
    <location>
        <begin position="280"/>
        <end position="301"/>
    </location>
</feature>
<dbReference type="RefSeq" id="WP_154553672.1">
    <property type="nucleotide sequence ID" value="NZ_JAQXUZ010000021.1"/>
</dbReference>
<comment type="catalytic activity">
    <reaction evidence="12">
        <text>L-proline(in) + Na(+)(in) = L-proline(out) + Na(+)(out)</text>
        <dbReference type="Rhea" id="RHEA:28967"/>
        <dbReference type="ChEBI" id="CHEBI:29101"/>
        <dbReference type="ChEBI" id="CHEBI:60039"/>
    </reaction>
</comment>
<dbReference type="EMBL" id="VUNA01000002">
    <property type="protein sequence ID" value="MST70113.1"/>
    <property type="molecule type" value="Genomic_DNA"/>
</dbReference>
<evidence type="ECO:0000256" key="1">
    <source>
        <dbReference type="ARBA" id="ARBA00004651"/>
    </source>
</evidence>
<feature type="transmembrane region" description="Helical" evidence="14">
    <location>
        <begin position="437"/>
        <end position="455"/>
    </location>
</feature>
<dbReference type="NCBIfam" id="TIGR00813">
    <property type="entry name" value="sss"/>
    <property type="match status" value="1"/>
</dbReference>
<feature type="transmembrane region" description="Helical" evidence="14">
    <location>
        <begin position="67"/>
        <end position="91"/>
    </location>
</feature>
<gene>
    <name evidence="15" type="ORF">FYJ65_01960</name>
</gene>
<keyword evidence="5 14" id="KW-0812">Transmembrane</keyword>
<keyword evidence="11 14" id="KW-0739">Sodium transport</keyword>
<comment type="subcellular location">
    <subcellularLocation>
        <location evidence="1 14">Cell membrane</location>
        <topology evidence="1 14">Multi-pass membrane protein</topology>
    </subcellularLocation>
</comment>
<proteinExistence type="inferred from homology"/>
<dbReference type="GO" id="GO:0015824">
    <property type="term" value="P:proline transport"/>
    <property type="evidence" value="ECO:0007669"/>
    <property type="project" value="UniProtKB-UniRule"/>
</dbReference>
<organism evidence="15 16">
    <name type="scientific">Mogibacterium kristiansenii</name>
    <dbReference type="NCBI Taxonomy" id="2606708"/>
    <lineage>
        <taxon>Bacteria</taxon>
        <taxon>Bacillati</taxon>
        <taxon>Bacillota</taxon>
        <taxon>Clostridia</taxon>
        <taxon>Peptostreptococcales</taxon>
        <taxon>Anaerovoracaceae</taxon>
        <taxon>Mogibacterium</taxon>
    </lineage>
</organism>
<protein>
    <recommendedName>
        <fullName evidence="14">Sodium/proline symporter</fullName>
    </recommendedName>
    <alternativeName>
        <fullName evidence="14">Proline permease</fullName>
    </alternativeName>
</protein>
<dbReference type="Proteomes" id="UP000469424">
    <property type="component" value="Unassembled WGS sequence"/>
</dbReference>
<feature type="transmembrane region" description="Helical" evidence="14">
    <location>
        <begin position="153"/>
        <end position="176"/>
    </location>
</feature>
<keyword evidence="14" id="KW-0029">Amino-acid transport</keyword>
<keyword evidence="3 14" id="KW-0813">Transport</keyword>
<dbReference type="PANTHER" id="PTHR48086:SF3">
    <property type="entry name" value="SODIUM_PROLINE SYMPORTER"/>
    <property type="match status" value="1"/>
</dbReference>
<keyword evidence="10 14" id="KW-0472">Membrane</keyword>
<evidence type="ECO:0000313" key="16">
    <source>
        <dbReference type="Proteomes" id="UP000469424"/>
    </source>
</evidence>
<feature type="transmembrane region" description="Helical" evidence="14">
    <location>
        <begin position="378"/>
        <end position="397"/>
    </location>
</feature>
<keyword evidence="7 14" id="KW-1133">Transmembrane helix</keyword>
<dbReference type="InterPro" id="IPR001734">
    <property type="entry name" value="Na/solute_symporter"/>
</dbReference>
<dbReference type="GO" id="GO:0005298">
    <property type="term" value="F:proline:sodium symporter activity"/>
    <property type="evidence" value="ECO:0007669"/>
    <property type="project" value="UniProtKB-UniRule"/>
</dbReference>
<keyword evidence="8 14" id="KW-0915">Sodium</keyword>
<keyword evidence="6 14" id="KW-0769">Symport</keyword>
<feature type="transmembrane region" description="Helical" evidence="14">
    <location>
        <begin position="188"/>
        <end position="208"/>
    </location>
</feature>
<dbReference type="Gene3D" id="1.20.1730.10">
    <property type="entry name" value="Sodium/glucose cotransporter"/>
    <property type="match status" value="1"/>
</dbReference>
<reference evidence="15 16" key="1">
    <citation type="submission" date="2019-08" db="EMBL/GenBank/DDBJ databases">
        <title>In-depth cultivation of the pig gut microbiome towards novel bacterial diversity and tailored functional studies.</title>
        <authorList>
            <person name="Wylensek D."/>
            <person name="Hitch T.C.A."/>
            <person name="Clavel T."/>
        </authorList>
    </citation>
    <scope>NUCLEOTIDE SEQUENCE [LARGE SCALE GENOMIC DNA]</scope>
    <source>
        <strain evidence="15 16">WCA-MUC-591-APC-4B</strain>
    </source>
</reference>
<feature type="transmembrane region" description="Helical" evidence="14">
    <location>
        <begin position="6"/>
        <end position="24"/>
    </location>
</feature>
<evidence type="ECO:0000256" key="11">
    <source>
        <dbReference type="ARBA" id="ARBA00023201"/>
    </source>
</evidence>
<dbReference type="GO" id="GO:0031402">
    <property type="term" value="F:sodium ion binding"/>
    <property type="evidence" value="ECO:0007669"/>
    <property type="project" value="UniProtKB-UniRule"/>
</dbReference>
<evidence type="ECO:0000256" key="7">
    <source>
        <dbReference type="ARBA" id="ARBA00022989"/>
    </source>
</evidence>
<feature type="transmembrane region" description="Helical" evidence="14">
    <location>
        <begin position="247"/>
        <end position="268"/>
    </location>
</feature>
<evidence type="ECO:0000256" key="4">
    <source>
        <dbReference type="ARBA" id="ARBA00022475"/>
    </source>
</evidence>
<dbReference type="InterPro" id="IPR011851">
    <property type="entry name" value="Na/Pro_symporter"/>
</dbReference>
<name>A0A6N7X6A9_9FIRM</name>
<evidence type="ECO:0000313" key="15">
    <source>
        <dbReference type="EMBL" id="MST70113.1"/>
    </source>
</evidence>
<evidence type="ECO:0000256" key="5">
    <source>
        <dbReference type="ARBA" id="ARBA00022692"/>
    </source>
</evidence>
<evidence type="ECO:0000256" key="8">
    <source>
        <dbReference type="ARBA" id="ARBA00023053"/>
    </source>
</evidence>
<dbReference type="AlphaFoldDB" id="A0A6N7X6A9"/>
<feature type="transmembrane region" description="Helical" evidence="14">
    <location>
        <begin position="461"/>
        <end position="479"/>
    </location>
</feature>
<evidence type="ECO:0000256" key="14">
    <source>
        <dbReference type="RuleBase" id="RU366012"/>
    </source>
</evidence>